<dbReference type="Gene3D" id="1.20.5.1930">
    <property type="match status" value="1"/>
</dbReference>
<evidence type="ECO:0000256" key="6">
    <source>
        <dbReference type="ARBA" id="ARBA00022777"/>
    </source>
</evidence>
<gene>
    <name evidence="12" type="ORF">EV199_5893</name>
</gene>
<dbReference type="CDD" id="cd16917">
    <property type="entry name" value="HATPase_UhpB-NarQ-NarX-like"/>
    <property type="match status" value="1"/>
</dbReference>
<dbReference type="Gene3D" id="3.30.565.10">
    <property type="entry name" value="Histidine kinase-like ATPase, C-terminal domain"/>
    <property type="match status" value="1"/>
</dbReference>
<keyword evidence="9" id="KW-0175">Coiled coil</keyword>
<dbReference type="SMART" id="SM00387">
    <property type="entry name" value="HATPase_c"/>
    <property type="match status" value="1"/>
</dbReference>
<dbReference type="InterPro" id="IPR003594">
    <property type="entry name" value="HATPase_dom"/>
</dbReference>
<feature type="domain" description="Histidine kinase" evidence="11">
    <location>
        <begin position="108"/>
        <end position="297"/>
    </location>
</feature>
<feature type="coiled-coil region" evidence="9">
    <location>
        <begin position="80"/>
        <end position="119"/>
    </location>
</feature>
<evidence type="ECO:0000256" key="4">
    <source>
        <dbReference type="ARBA" id="ARBA00022679"/>
    </source>
</evidence>
<dbReference type="Pfam" id="PF07730">
    <property type="entry name" value="HisKA_3"/>
    <property type="match status" value="1"/>
</dbReference>
<evidence type="ECO:0000259" key="11">
    <source>
        <dbReference type="PROSITE" id="PS50109"/>
    </source>
</evidence>
<dbReference type="Pfam" id="PF02518">
    <property type="entry name" value="HATPase_c"/>
    <property type="match status" value="1"/>
</dbReference>
<dbReference type="InterPro" id="IPR011712">
    <property type="entry name" value="Sig_transdc_His_kin_sub3_dim/P"/>
</dbReference>
<keyword evidence="6 12" id="KW-0418">Kinase</keyword>
<keyword evidence="3" id="KW-0597">Phosphoprotein</keyword>
<protein>
    <recommendedName>
        <fullName evidence="2">histidine kinase</fullName>
        <ecNumber evidence="2">2.7.13.3</ecNumber>
    </recommendedName>
</protein>
<dbReference type="Proteomes" id="UP000293874">
    <property type="component" value="Unassembled WGS sequence"/>
</dbReference>
<dbReference type="GO" id="GO:0005524">
    <property type="term" value="F:ATP binding"/>
    <property type="evidence" value="ECO:0007669"/>
    <property type="project" value="UniProtKB-KW"/>
</dbReference>
<accession>A0A4Q7MCL8</accession>
<evidence type="ECO:0000256" key="9">
    <source>
        <dbReference type="SAM" id="Coils"/>
    </source>
</evidence>
<dbReference type="PROSITE" id="PS50109">
    <property type="entry name" value="HIS_KIN"/>
    <property type="match status" value="1"/>
</dbReference>
<evidence type="ECO:0000313" key="13">
    <source>
        <dbReference type="Proteomes" id="UP000293874"/>
    </source>
</evidence>
<evidence type="ECO:0000256" key="8">
    <source>
        <dbReference type="ARBA" id="ARBA00023012"/>
    </source>
</evidence>
<dbReference type="GO" id="GO:0046983">
    <property type="term" value="F:protein dimerization activity"/>
    <property type="evidence" value="ECO:0007669"/>
    <property type="project" value="InterPro"/>
</dbReference>
<keyword evidence="10" id="KW-1133">Transmembrane helix</keyword>
<dbReference type="InterPro" id="IPR005467">
    <property type="entry name" value="His_kinase_dom"/>
</dbReference>
<evidence type="ECO:0000313" key="12">
    <source>
        <dbReference type="EMBL" id="RZS65137.1"/>
    </source>
</evidence>
<dbReference type="AlphaFoldDB" id="A0A4Q7MCL8"/>
<dbReference type="EMBL" id="SGXA01000006">
    <property type="protein sequence ID" value="RZS65137.1"/>
    <property type="molecule type" value="Genomic_DNA"/>
</dbReference>
<evidence type="ECO:0000256" key="3">
    <source>
        <dbReference type="ARBA" id="ARBA00022553"/>
    </source>
</evidence>
<keyword evidence="7" id="KW-0067">ATP-binding</keyword>
<dbReference type="InterPro" id="IPR036890">
    <property type="entry name" value="HATPase_C_sf"/>
</dbReference>
<feature type="transmembrane region" description="Helical" evidence="10">
    <location>
        <begin position="12"/>
        <end position="29"/>
    </location>
</feature>
<keyword evidence="13" id="KW-1185">Reference proteome</keyword>
<dbReference type="RefSeq" id="WP_158643896.1">
    <property type="nucleotide sequence ID" value="NZ_CP042431.1"/>
</dbReference>
<comment type="caution">
    <text evidence="12">The sequence shown here is derived from an EMBL/GenBank/DDBJ whole genome shotgun (WGS) entry which is preliminary data.</text>
</comment>
<dbReference type="GO" id="GO:0000155">
    <property type="term" value="F:phosphorelay sensor kinase activity"/>
    <property type="evidence" value="ECO:0007669"/>
    <property type="project" value="InterPro"/>
</dbReference>
<dbReference type="PANTHER" id="PTHR24421:SF10">
    <property type="entry name" value="NITRATE_NITRITE SENSOR PROTEIN NARQ"/>
    <property type="match status" value="1"/>
</dbReference>
<evidence type="ECO:0000256" key="2">
    <source>
        <dbReference type="ARBA" id="ARBA00012438"/>
    </source>
</evidence>
<keyword evidence="10" id="KW-0472">Membrane</keyword>
<keyword evidence="10" id="KW-0812">Transmembrane</keyword>
<name>A0A4Q7MCL8_9BACT</name>
<dbReference type="InterPro" id="IPR050482">
    <property type="entry name" value="Sensor_HK_TwoCompSys"/>
</dbReference>
<evidence type="ECO:0000256" key="1">
    <source>
        <dbReference type="ARBA" id="ARBA00000085"/>
    </source>
</evidence>
<evidence type="ECO:0000256" key="7">
    <source>
        <dbReference type="ARBA" id="ARBA00022840"/>
    </source>
</evidence>
<proteinExistence type="predicted"/>
<evidence type="ECO:0000256" key="10">
    <source>
        <dbReference type="SAM" id="Phobius"/>
    </source>
</evidence>
<keyword evidence="4" id="KW-0808">Transferase</keyword>
<sequence>MRNPYTSSIKLAVIFLVFGITWIFASDIISRQLTRNDLELYSMIQHSKGVLFMILAAILIYFGSRRIFTDIEFARDKWLQQRLEEEKEKQNQEMAKAILQAQEAERKKLGEELHDNINQLLGVVKLYVQHAQVNKGMQQELLEKCSEYIKQVIEEIRQLSRSLLPPALHENGLLRSIDQLVAAIAVVNTLHIDLKNDGIKESDLPEQVQLMLYRIIQEQLNNILKHAEADQVKIQLEQKNKTVHLSITDNGKGFDPDTVISGMGLMNIRSRLEQVHGTMLLHAAPDNGCTLAVSFHL</sequence>
<keyword evidence="8" id="KW-0902">Two-component regulatory system</keyword>
<dbReference type="SUPFAM" id="SSF55874">
    <property type="entry name" value="ATPase domain of HSP90 chaperone/DNA topoisomerase II/histidine kinase"/>
    <property type="match status" value="1"/>
</dbReference>
<dbReference type="GO" id="GO:0016020">
    <property type="term" value="C:membrane"/>
    <property type="evidence" value="ECO:0007669"/>
    <property type="project" value="InterPro"/>
</dbReference>
<feature type="transmembrane region" description="Helical" evidence="10">
    <location>
        <begin position="49"/>
        <end position="68"/>
    </location>
</feature>
<keyword evidence="5" id="KW-0547">Nucleotide-binding</keyword>
<comment type="catalytic activity">
    <reaction evidence="1">
        <text>ATP + protein L-histidine = ADP + protein N-phospho-L-histidine.</text>
        <dbReference type="EC" id="2.7.13.3"/>
    </reaction>
</comment>
<dbReference type="OrthoDB" id="5401121at2"/>
<organism evidence="12 13">
    <name type="scientific">Pseudobacter ginsenosidimutans</name>
    <dbReference type="NCBI Taxonomy" id="661488"/>
    <lineage>
        <taxon>Bacteria</taxon>
        <taxon>Pseudomonadati</taxon>
        <taxon>Bacteroidota</taxon>
        <taxon>Chitinophagia</taxon>
        <taxon>Chitinophagales</taxon>
        <taxon>Chitinophagaceae</taxon>
        <taxon>Pseudobacter</taxon>
    </lineage>
</organism>
<dbReference type="EC" id="2.7.13.3" evidence="2"/>
<dbReference type="PANTHER" id="PTHR24421">
    <property type="entry name" value="NITRATE/NITRITE SENSOR PROTEIN NARX-RELATED"/>
    <property type="match status" value="1"/>
</dbReference>
<reference evidence="12 13" key="1">
    <citation type="submission" date="2019-02" db="EMBL/GenBank/DDBJ databases">
        <title>Genomic Encyclopedia of Type Strains, Phase IV (KMG-IV): sequencing the most valuable type-strain genomes for metagenomic binning, comparative biology and taxonomic classification.</title>
        <authorList>
            <person name="Goeker M."/>
        </authorList>
    </citation>
    <scope>NUCLEOTIDE SEQUENCE [LARGE SCALE GENOMIC DNA]</scope>
    <source>
        <strain evidence="12 13">DSM 18116</strain>
    </source>
</reference>
<evidence type="ECO:0000256" key="5">
    <source>
        <dbReference type="ARBA" id="ARBA00022741"/>
    </source>
</evidence>